<keyword evidence="4" id="KW-1185">Reference proteome</keyword>
<name>A0A5E4PLC5_9NEOP</name>
<reference evidence="3 4" key="1">
    <citation type="submission" date="2017-07" db="EMBL/GenBank/DDBJ databases">
        <authorList>
            <person name="Talla V."/>
            <person name="Backstrom N."/>
        </authorList>
    </citation>
    <scope>NUCLEOTIDE SEQUENCE [LARGE SCALE GENOMIC DNA]</scope>
</reference>
<dbReference type="PANTHER" id="PTHR22050:SF0">
    <property type="entry name" value="TRANSMEMBRANE PROTEIN 131 HOMOLOG"/>
    <property type="match status" value="1"/>
</dbReference>
<evidence type="ECO:0000313" key="3">
    <source>
        <dbReference type="EMBL" id="VVC86525.1"/>
    </source>
</evidence>
<evidence type="ECO:0000313" key="4">
    <source>
        <dbReference type="Proteomes" id="UP000324832"/>
    </source>
</evidence>
<dbReference type="PANTHER" id="PTHR22050">
    <property type="entry name" value="RW1 PROTEIN HOMOLOG"/>
    <property type="match status" value="1"/>
</dbReference>
<dbReference type="InterPro" id="IPR039877">
    <property type="entry name" value="TMEM131-like"/>
</dbReference>
<feature type="region of interest" description="Disordered" evidence="1">
    <location>
        <begin position="135"/>
        <end position="176"/>
    </location>
</feature>
<organism evidence="3 4">
    <name type="scientific">Leptidea sinapis</name>
    <dbReference type="NCBI Taxonomy" id="189913"/>
    <lineage>
        <taxon>Eukaryota</taxon>
        <taxon>Metazoa</taxon>
        <taxon>Ecdysozoa</taxon>
        <taxon>Arthropoda</taxon>
        <taxon>Hexapoda</taxon>
        <taxon>Insecta</taxon>
        <taxon>Pterygota</taxon>
        <taxon>Neoptera</taxon>
        <taxon>Endopterygota</taxon>
        <taxon>Lepidoptera</taxon>
        <taxon>Glossata</taxon>
        <taxon>Ditrysia</taxon>
        <taxon>Papilionoidea</taxon>
        <taxon>Pieridae</taxon>
        <taxon>Dismorphiinae</taxon>
        <taxon>Leptidea</taxon>
    </lineage>
</organism>
<dbReference type="EMBL" id="FZQP02000003">
    <property type="protein sequence ID" value="VVC86525.1"/>
    <property type="molecule type" value="Genomic_DNA"/>
</dbReference>
<dbReference type="Pfam" id="PF24499">
    <property type="entry name" value="Ig_TMEM131L_4"/>
    <property type="match status" value="1"/>
</dbReference>
<dbReference type="GO" id="GO:0016020">
    <property type="term" value="C:membrane"/>
    <property type="evidence" value="ECO:0007669"/>
    <property type="project" value="TreeGrafter"/>
</dbReference>
<feature type="compositionally biased region" description="Basic and acidic residues" evidence="1">
    <location>
        <begin position="140"/>
        <end position="169"/>
    </location>
</feature>
<evidence type="ECO:0000256" key="1">
    <source>
        <dbReference type="SAM" id="MobiDB-lite"/>
    </source>
</evidence>
<feature type="non-terminal residue" evidence="3">
    <location>
        <position position="364"/>
    </location>
</feature>
<accession>A0A5E4PLC5</accession>
<dbReference type="Proteomes" id="UP000324832">
    <property type="component" value="Unassembled WGS sequence"/>
</dbReference>
<dbReference type="InterPro" id="IPR055436">
    <property type="entry name" value="Ig_TMEM131L_4"/>
</dbReference>
<sequence length="364" mass="39658">MSVWMRLTGASHPDPDTQRLATFLGNGAQGVEAEIAPGRSTVGLVTFTPETVCEPRCYTGLDLTTTEGERWLTSAAHEADALLTAQRIERFAAQTRTHKLTLHLHTTQVLQTPVEISTEYIWPRLAVASGIITDEASDENPSKNEEEANGEKVSPKIEKKSAGTDEKNRSKIGNAGLIPVSGEGQMWVRIRNPSTRPLYLQMSLGGALNVPLPTEAGGDATWCKTQKCVWSDCFSIKGWKHVSGKAQLWDENYLVNSHNGDEATIDGMGQKENVTNGSALPALLMAPHAEIDVQIVFAPKQAESLTTFLYLRNNLTILEGVQLFGEGAFPSFDLGGRRPGLSSVFHFEVSECAGVKRRVVARNT</sequence>
<feature type="domain" description="TMEM131L fourth Ig-like" evidence="2">
    <location>
        <begin position="273"/>
        <end position="328"/>
    </location>
</feature>
<dbReference type="AlphaFoldDB" id="A0A5E4PLC5"/>
<protein>
    <recommendedName>
        <fullName evidence="2">TMEM131L fourth Ig-like domain-containing protein</fullName>
    </recommendedName>
</protein>
<gene>
    <name evidence="3" type="ORF">LSINAPIS_LOCUS330</name>
</gene>
<evidence type="ECO:0000259" key="2">
    <source>
        <dbReference type="Pfam" id="PF24499"/>
    </source>
</evidence>
<proteinExistence type="predicted"/>